<dbReference type="Proteomes" id="UP001162162">
    <property type="component" value="Unassembled WGS sequence"/>
</dbReference>
<dbReference type="PANTHER" id="PTHR33939:SF1">
    <property type="entry name" value="DUF4371 DOMAIN-CONTAINING PROTEIN"/>
    <property type="match status" value="1"/>
</dbReference>
<protein>
    <submittedName>
        <fullName evidence="1">Uncharacterized protein</fullName>
    </submittedName>
</protein>
<dbReference type="PANTHER" id="PTHR33939">
    <property type="entry name" value="PROTEIN CBG22215"/>
    <property type="match status" value="1"/>
</dbReference>
<reference evidence="1" key="1">
    <citation type="journal article" date="2023" name="Insect Mol. Biol.">
        <title>Genome sequencing provides insights into the evolution of gene families encoding plant cell wall-degrading enzymes in longhorned beetles.</title>
        <authorList>
            <person name="Shin N.R."/>
            <person name="Okamura Y."/>
            <person name="Kirsch R."/>
            <person name="Pauchet Y."/>
        </authorList>
    </citation>
    <scope>NUCLEOTIDE SEQUENCE</scope>
    <source>
        <strain evidence="1">AMC_N1</strain>
    </source>
</reference>
<proteinExistence type="predicted"/>
<evidence type="ECO:0000313" key="1">
    <source>
        <dbReference type="EMBL" id="KAJ8948829.1"/>
    </source>
</evidence>
<accession>A0AAV8YC46</accession>
<keyword evidence="2" id="KW-1185">Reference proteome</keyword>
<name>A0AAV8YC46_9CUCU</name>
<dbReference type="EMBL" id="JAPWTK010000129">
    <property type="protein sequence ID" value="KAJ8948829.1"/>
    <property type="molecule type" value="Genomic_DNA"/>
</dbReference>
<evidence type="ECO:0000313" key="2">
    <source>
        <dbReference type="Proteomes" id="UP001162162"/>
    </source>
</evidence>
<sequence length="147" mass="17121">MKLCYGVGDIWKKIAHPEKFFNEFKGTFRLQCSSQKKKTGDYHEERRCFRKVVSSILRNLEPGSVDAAGMDNAPYHSRRLEALPTTAWRKGQIVYRPKNKNFLFKDNQLKLQLLEIARLHKEKYVKYAVDETATVHGITVIRLPPNI</sequence>
<dbReference type="AlphaFoldDB" id="A0AAV8YC46"/>
<comment type="caution">
    <text evidence="1">The sequence shown here is derived from an EMBL/GenBank/DDBJ whole genome shotgun (WGS) entry which is preliminary data.</text>
</comment>
<gene>
    <name evidence="1" type="ORF">NQ318_013481</name>
</gene>
<organism evidence="1 2">
    <name type="scientific">Aromia moschata</name>
    <dbReference type="NCBI Taxonomy" id="1265417"/>
    <lineage>
        <taxon>Eukaryota</taxon>
        <taxon>Metazoa</taxon>
        <taxon>Ecdysozoa</taxon>
        <taxon>Arthropoda</taxon>
        <taxon>Hexapoda</taxon>
        <taxon>Insecta</taxon>
        <taxon>Pterygota</taxon>
        <taxon>Neoptera</taxon>
        <taxon>Endopterygota</taxon>
        <taxon>Coleoptera</taxon>
        <taxon>Polyphaga</taxon>
        <taxon>Cucujiformia</taxon>
        <taxon>Chrysomeloidea</taxon>
        <taxon>Cerambycidae</taxon>
        <taxon>Cerambycinae</taxon>
        <taxon>Callichromatini</taxon>
        <taxon>Aromia</taxon>
    </lineage>
</organism>